<dbReference type="PANTHER" id="PTHR10098">
    <property type="entry name" value="RAPSYN-RELATED"/>
    <property type="match status" value="1"/>
</dbReference>
<keyword evidence="1" id="KW-0812">Transmembrane</keyword>
<keyword evidence="1" id="KW-0472">Membrane</keyword>
<comment type="caution">
    <text evidence="4">The sequence shown here is derived from an EMBL/GenBank/DDBJ whole genome shotgun (WGS) entry which is preliminary data.</text>
</comment>
<evidence type="ECO:0000313" key="5">
    <source>
        <dbReference type="Proteomes" id="UP001497416"/>
    </source>
</evidence>
<keyword evidence="5" id="KW-1185">Reference proteome</keyword>
<evidence type="ECO:0000313" key="4">
    <source>
        <dbReference type="EMBL" id="CAL2077267.1"/>
    </source>
</evidence>
<dbReference type="RefSeq" id="WP_348710100.1">
    <property type="nucleotide sequence ID" value="NZ_CAXIXY010000003.1"/>
</dbReference>
<keyword evidence="2" id="KW-0732">Signal</keyword>
<accession>A0ABM9NSH3</accession>
<evidence type="ECO:0000256" key="1">
    <source>
        <dbReference type="SAM" id="Phobius"/>
    </source>
</evidence>
<feature type="domain" description="CHAT" evidence="3">
    <location>
        <begin position="630"/>
        <end position="896"/>
    </location>
</feature>
<sequence>MKTLHFLLVLLVGFSNSINAFEQKRKAKDTIVNYARMLHKKSANTELITYSDKVLKSIKIQTSEDSLMIAKLYYYTSKANYELGEYLASIKSSNNGIRYTTNSNEGIEYKGRLYADRAWPESKLFQSKKSIESLKKGIDFLANLSTISDAALDYTVNSYVLLSSELAYFGNLKEAQYYLRLAEKLYLKNKEALDKIKVDGNGNYHRYEIVLLYRKVYLLYKLGKTKKDSIELVNTIEKLEIEKNSKKFNVNERVYYSTALNHIGDWYLSHKEDSLITKEDVKAGTYYVDKSLDLILNQNYPGSYFVFKFNKCKALTKGEKLKEADDLITHLLDSLPKTSGIRPFFLAQKGLIKAKQNLKEEALNTFQRVIEKVHSGKDSLLPDYSNFKPTAVFTHSRLLRRVAEKIELYFGDDPNLKRKIARLYYLAFVQFENSYGKGKFNKEENTMLRKILLGFLKSNKKEIMTKNVTIENVLSRVESIVNKRSWQEFNQNRYTNSLTKLDSVTRRELDLKTALVIAKKGDKTQQLDSVQDLIKTHNDYVGKAFPNLQLLKDKKFNILELQKKLSKSELVLKYLILEKYLVIVSITNSSVKWQLKNWTQKERDILERVVTDNLNQNYNEEVVGLLSEHLLPDISSNKEKLIINPDGELYKLPFEILRKNNSYLIERYNISYTSNLGFIKTNSYSDKEKQEVYVYAPIYESEEKRLLATRAGFSALDGAKKEAEMVASLFSSKTYLGDEVTKDVFLESSPKASMLHLAMHAEMNAEEPGLSRLVFDEKGSFSNNVYLEELYALNLKADLAVLSACNTGLGKENAGRSLESFERAFTFAGVSSTVASLWEVPDVATSEIMKSFYQELKKGITKSEALQRAKESYILKNKETKLSNPYYWAGFVVYGDDAPVVESSSQWMIWLVLVLLLGSVFALKRNRN</sequence>
<name>A0ABM9NSH3_9FLAO</name>
<feature type="chain" id="PRO_5045432222" evidence="2">
    <location>
        <begin position="21"/>
        <end position="928"/>
    </location>
</feature>
<evidence type="ECO:0000259" key="3">
    <source>
        <dbReference type="Pfam" id="PF12770"/>
    </source>
</evidence>
<dbReference type="Pfam" id="PF12770">
    <property type="entry name" value="CHAT"/>
    <property type="match status" value="1"/>
</dbReference>
<protein>
    <submittedName>
        <fullName evidence="4">CHAT domain-containing protein</fullName>
    </submittedName>
</protein>
<evidence type="ECO:0000256" key="2">
    <source>
        <dbReference type="SAM" id="SignalP"/>
    </source>
</evidence>
<dbReference type="InterPro" id="IPR024983">
    <property type="entry name" value="CHAT_dom"/>
</dbReference>
<dbReference type="Proteomes" id="UP001497416">
    <property type="component" value="Unassembled WGS sequence"/>
</dbReference>
<reference evidence="4 5" key="1">
    <citation type="submission" date="2024-05" db="EMBL/GenBank/DDBJ databases">
        <authorList>
            <person name="Duchaud E."/>
        </authorList>
    </citation>
    <scope>NUCLEOTIDE SEQUENCE [LARGE SCALE GENOMIC DNA]</scope>
    <source>
        <strain evidence="4">Ena-SAMPLE-TAB-13-05-2024-13:56:06:370-140302</strain>
    </source>
</reference>
<gene>
    <name evidence="4" type="ORF">T190607A01A_10503</name>
</gene>
<keyword evidence="1" id="KW-1133">Transmembrane helix</keyword>
<proteinExistence type="predicted"/>
<dbReference type="PANTHER" id="PTHR10098:SF108">
    <property type="entry name" value="TETRATRICOPEPTIDE REPEAT PROTEIN 28"/>
    <property type="match status" value="1"/>
</dbReference>
<organism evidence="4 5">
    <name type="scientific">Tenacibaculum platacis</name>
    <dbReference type="NCBI Taxonomy" id="3137852"/>
    <lineage>
        <taxon>Bacteria</taxon>
        <taxon>Pseudomonadati</taxon>
        <taxon>Bacteroidota</taxon>
        <taxon>Flavobacteriia</taxon>
        <taxon>Flavobacteriales</taxon>
        <taxon>Flavobacteriaceae</taxon>
        <taxon>Tenacibaculum</taxon>
    </lineage>
</organism>
<feature type="signal peptide" evidence="2">
    <location>
        <begin position="1"/>
        <end position="20"/>
    </location>
</feature>
<dbReference type="EMBL" id="CAXIXY010000003">
    <property type="protein sequence ID" value="CAL2077267.1"/>
    <property type="molecule type" value="Genomic_DNA"/>
</dbReference>
<feature type="transmembrane region" description="Helical" evidence="1">
    <location>
        <begin position="907"/>
        <end position="923"/>
    </location>
</feature>